<proteinExistence type="predicted"/>
<sequence length="94" mass="10890">MFNTERFNTLLFFTPSIKGRDDKIEIPDSENYEQDKDYPHTLLRGNLPAKPTQSGTDTIAGFFEYFFHIISLSYRSDTRISLFSRTAKSSMVKP</sequence>
<comment type="caution">
    <text evidence="1">The sequence shown here is derived from an EMBL/GenBank/DDBJ whole genome shotgun (WGS) entry which is preliminary data.</text>
</comment>
<evidence type="ECO:0000313" key="1">
    <source>
        <dbReference type="EMBL" id="KAA6331484.1"/>
    </source>
</evidence>
<accession>A0A5J4RDC7</accession>
<name>A0A5J4RDC7_9ZZZZ</name>
<dbReference type="AlphaFoldDB" id="A0A5J4RDC7"/>
<gene>
    <name evidence="1" type="ORF">EZS27_019910</name>
</gene>
<reference evidence="1" key="1">
    <citation type="submission" date="2019-03" db="EMBL/GenBank/DDBJ databases">
        <title>Single cell metagenomics reveals metabolic interactions within the superorganism composed of flagellate Streblomastix strix and complex community of Bacteroidetes bacteria on its surface.</title>
        <authorList>
            <person name="Treitli S.C."/>
            <person name="Kolisko M."/>
            <person name="Husnik F."/>
            <person name="Keeling P."/>
            <person name="Hampl V."/>
        </authorList>
    </citation>
    <scope>NUCLEOTIDE SEQUENCE</scope>
    <source>
        <strain evidence="1">STM</strain>
    </source>
</reference>
<dbReference type="EMBL" id="SNRY01001366">
    <property type="protein sequence ID" value="KAA6331484.1"/>
    <property type="molecule type" value="Genomic_DNA"/>
</dbReference>
<protein>
    <submittedName>
        <fullName evidence="1">Uncharacterized protein</fullName>
    </submittedName>
</protein>
<organism evidence="1">
    <name type="scientific">termite gut metagenome</name>
    <dbReference type="NCBI Taxonomy" id="433724"/>
    <lineage>
        <taxon>unclassified sequences</taxon>
        <taxon>metagenomes</taxon>
        <taxon>organismal metagenomes</taxon>
    </lineage>
</organism>